<keyword evidence="1" id="KW-0808">Transferase</keyword>
<reference evidence="1 2" key="1">
    <citation type="submission" date="2019-11" db="EMBL/GenBank/DDBJ databases">
        <title>Draft Genome Sequence of Plant Growth-Promoting Rhizosphere-Associated Bacteria.</title>
        <authorList>
            <person name="Vasilyev I.Y."/>
            <person name="Radchenko V."/>
            <person name="Ilnitskaya E.V."/>
        </authorList>
    </citation>
    <scope>NUCLEOTIDE SEQUENCE [LARGE SCALE GENOMIC DNA]</scope>
    <source>
        <strain evidence="1 2">VRA_MhP_f</strain>
    </source>
</reference>
<dbReference type="GO" id="GO:0016740">
    <property type="term" value="F:transferase activity"/>
    <property type="evidence" value="ECO:0007669"/>
    <property type="project" value="UniProtKB-KW"/>
</dbReference>
<evidence type="ECO:0000313" key="2">
    <source>
        <dbReference type="Proteomes" id="UP000461948"/>
    </source>
</evidence>
<feature type="non-terminal residue" evidence="1">
    <location>
        <position position="81"/>
    </location>
</feature>
<dbReference type="EMBL" id="WKLC01002975">
    <property type="protein sequence ID" value="MSE19601.1"/>
    <property type="molecule type" value="Genomic_DNA"/>
</dbReference>
<gene>
    <name evidence="1" type="ORF">GKC49_32210</name>
</gene>
<protein>
    <submittedName>
        <fullName evidence="1">Glycosyltransferase</fullName>
    </submittedName>
</protein>
<name>A0A7X2MUJ0_ENTAG</name>
<accession>A0A7X2MUJ0</accession>
<sequence>WRIMPNASKINSLLQLGKFDTLYMNNQPSTNVEGYLAARSLDVAVVQHCRIDPVLEPRLVSMVNQDCQAIIAVSQGVNNTL</sequence>
<feature type="non-terminal residue" evidence="1">
    <location>
        <position position="1"/>
    </location>
</feature>
<proteinExistence type="predicted"/>
<organism evidence="1 2">
    <name type="scientific">Enterobacter agglomerans</name>
    <name type="common">Erwinia herbicola</name>
    <name type="synonym">Pantoea agglomerans</name>
    <dbReference type="NCBI Taxonomy" id="549"/>
    <lineage>
        <taxon>Bacteria</taxon>
        <taxon>Pseudomonadati</taxon>
        <taxon>Pseudomonadota</taxon>
        <taxon>Gammaproteobacteria</taxon>
        <taxon>Enterobacterales</taxon>
        <taxon>Erwiniaceae</taxon>
        <taxon>Pantoea</taxon>
        <taxon>Pantoea agglomerans group</taxon>
    </lineage>
</organism>
<comment type="caution">
    <text evidence="1">The sequence shown here is derived from an EMBL/GenBank/DDBJ whole genome shotgun (WGS) entry which is preliminary data.</text>
</comment>
<dbReference type="Proteomes" id="UP000461948">
    <property type="component" value="Unassembled WGS sequence"/>
</dbReference>
<evidence type="ECO:0000313" key="1">
    <source>
        <dbReference type="EMBL" id="MSE19601.1"/>
    </source>
</evidence>
<dbReference type="AlphaFoldDB" id="A0A7X2MUJ0"/>